<dbReference type="PANTHER" id="PTHR12001:SF85">
    <property type="entry name" value="SHORT CHAIN ISOPRENYL DIPHOSPHATE SYNTHASE"/>
    <property type="match status" value="1"/>
</dbReference>
<dbReference type="RefSeq" id="WP_185065319.1">
    <property type="nucleotide sequence ID" value="NZ_BAABJP010000039.1"/>
</dbReference>
<proteinExistence type="inferred from homology"/>
<keyword evidence="3 6" id="KW-0808">Transferase</keyword>
<dbReference type="PROSITE" id="PS00444">
    <property type="entry name" value="POLYPRENYL_SYNTHASE_2"/>
    <property type="match status" value="1"/>
</dbReference>
<evidence type="ECO:0000256" key="3">
    <source>
        <dbReference type="ARBA" id="ARBA00022679"/>
    </source>
</evidence>
<comment type="cofactor">
    <cofactor evidence="1">
        <name>Mg(2+)</name>
        <dbReference type="ChEBI" id="CHEBI:18420"/>
    </cofactor>
</comment>
<reference evidence="8" key="1">
    <citation type="journal article" date="2019" name="Int. J. Syst. Evol. Microbiol.">
        <title>The Global Catalogue of Microorganisms (GCM) 10K type strain sequencing project: providing services to taxonomists for standard genome sequencing and annotation.</title>
        <authorList>
            <consortium name="The Broad Institute Genomics Platform"/>
            <consortium name="The Broad Institute Genome Sequencing Center for Infectious Disease"/>
            <person name="Wu L."/>
            <person name="Ma J."/>
        </authorList>
    </citation>
    <scope>NUCLEOTIDE SEQUENCE [LARGE SCALE GENOMIC DNA]</scope>
    <source>
        <strain evidence="8">JCM 18303</strain>
    </source>
</reference>
<dbReference type="Pfam" id="PF00348">
    <property type="entry name" value="polyprenyl_synt"/>
    <property type="match status" value="1"/>
</dbReference>
<evidence type="ECO:0000256" key="2">
    <source>
        <dbReference type="ARBA" id="ARBA00006706"/>
    </source>
</evidence>
<comment type="caution">
    <text evidence="7">The sequence shown here is derived from an EMBL/GenBank/DDBJ whole genome shotgun (WGS) entry which is preliminary data.</text>
</comment>
<dbReference type="InterPro" id="IPR000092">
    <property type="entry name" value="Polyprenyl_synt"/>
</dbReference>
<dbReference type="SFLD" id="SFLDG01017">
    <property type="entry name" value="Polyprenyl_Transferase_Like"/>
    <property type="match status" value="1"/>
</dbReference>
<evidence type="ECO:0000256" key="4">
    <source>
        <dbReference type="ARBA" id="ARBA00022723"/>
    </source>
</evidence>
<comment type="similarity">
    <text evidence="2 6">Belongs to the FPP/GGPP synthase family.</text>
</comment>
<evidence type="ECO:0000313" key="7">
    <source>
        <dbReference type="EMBL" id="GAA5167937.1"/>
    </source>
</evidence>
<keyword evidence="5" id="KW-0460">Magnesium</keyword>
<accession>A0ABP9QVH5</accession>
<dbReference type="EMBL" id="BAABJP010000039">
    <property type="protein sequence ID" value="GAA5167937.1"/>
    <property type="molecule type" value="Genomic_DNA"/>
</dbReference>
<dbReference type="InterPro" id="IPR008949">
    <property type="entry name" value="Isoprenoid_synthase_dom_sf"/>
</dbReference>
<dbReference type="Proteomes" id="UP001428817">
    <property type="component" value="Unassembled WGS sequence"/>
</dbReference>
<evidence type="ECO:0000256" key="6">
    <source>
        <dbReference type="RuleBase" id="RU004466"/>
    </source>
</evidence>
<evidence type="ECO:0000256" key="5">
    <source>
        <dbReference type="ARBA" id="ARBA00022842"/>
    </source>
</evidence>
<protein>
    <submittedName>
        <fullName evidence="7">Polyprenyl synthetase family protein</fullName>
    </submittedName>
</protein>
<gene>
    <name evidence="7" type="ORF">GCM10023321_61310</name>
</gene>
<dbReference type="InterPro" id="IPR033749">
    <property type="entry name" value="Polyprenyl_synt_CS"/>
</dbReference>
<keyword evidence="8" id="KW-1185">Reference proteome</keyword>
<sequence length="370" mass="39971">MTQPAIVAPGTTIDDDLVGRVDAELRRYFARRRPELDAIAPVTAEVTEALTEFVLLGGKRVRPTFAWWGWRGAGGGQEPAGADPVLAAISALELIQANALIHDDLMDDSDTRRGRPTVHVTFTRRHRERGWLGPSERFGAAAAILVGDLALAWADDMFSGADLPEPARRRAHPVWAGMRGDMLGGQFLDVWGQASGDESEETALRVCQFKTAAYTVQRPLLLGATLAGADDALLAAYHRFGADIGVAFQLRDDLLGVYGDPAVTGKPAGDDLREGKRTLLMAHAMRAARERRDPAALEALNEALGNPGLDAPMLDRVRELLETLGATDQVERDIERLTGAALDALAEVPVAEPAATRLPELAHAATRRRY</sequence>
<evidence type="ECO:0000313" key="8">
    <source>
        <dbReference type="Proteomes" id="UP001428817"/>
    </source>
</evidence>
<name>A0ABP9QVH5_9PSEU</name>
<dbReference type="SUPFAM" id="SSF48576">
    <property type="entry name" value="Terpenoid synthases"/>
    <property type="match status" value="1"/>
</dbReference>
<dbReference type="PROSITE" id="PS00723">
    <property type="entry name" value="POLYPRENYL_SYNTHASE_1"/>
    <property type="match status" value="1"/>
</dbReference>
<dbReference type="Gene3D" id="1.10.600.10">
    <property type="entry name" value="Farnesyl Diphosphate Synthase"/>
    <property type="match status" value="1"/>
</dbReference>
<dbReference type="CDD" id="cd00685">
    <property type="entry name" value="Trans_IPPS_HT"/>
    <property type="match status" value="1"/>
</dbReference>
<keyword evidence="4" id="KW-0479">Metal-binding</keyword>
<evidence type="ECO:0000256" key="1">
    <source>
        <dbReference type="ARBA" id="ARBA00001946"/>
    </source>
</evidence>
<dbReference type="SFLD" id="SFLDS00005">
    <property type="entry name" value="Isoprenoid_Synthase_Type_I"/>
    <property type="match status" value="1"/>
</dbReference>
<organism evidence="7 8">
    <name type="scientific">Pseudonocardia eucalypti</name>
    <dbReference type="NCBI Taxonomy" id="648755"/>
    <lineage>
        <taxon>Bacteria</taxon>
        <taxon>Bacillati</taxon>
        <taxon>Actinomycetota</taxon>
        <taxon>Actinomycetes</taxon>
        <taxon>Pseudonocardiales</taxon>
        <taxon>Pseudonocardiaceae</taxon>
        <taxon>Pseudonocardia</taxon>
    </lineage>
</organism>
<dbReference type="PANTHER" id="PTHR12001">
    <property type="entry name" value="GERANYLGERANYL PYROPHOSPHATE SYNTHASE"/>
    <property type="match status" value="1"/>
</dbReference>